<keyword evidence="3" id="KW-1185">Reference proteome</keyword>
<comment type="caution">
    <text evidence="2">The sequence shown here is derived from an EMBL/GenBank/DDBJ whole genome shotgun (WGS) entry which is preliminary data.</text>
</comment>
<dbReference type="AlphaFoldDB" id="A0AAD3H7V2"/>
<protein>
    <submittedName>
        <fullName evidence="2">Uncharacterized protein</fullName>
    </submittedName>
</protein>
<organism evidence="2 3">
    <name type="scientific">Chaetoceros tenuissimus</name>
    <dbReference type="NCBI Taxonomy" id="426638"/>
    <lineage>
        <taxon>Eukaryota</taxon>
        <taxon>Sar</taxon>
        <taxon>Stramenopiles</taxon>
        <taxon>Ochrophyta</taxon>
        <taxon>Bacillariophyta</taxon>
        <taxon>Coscinodiscophyceae</taxon>
        <taxon>Chaetocerotophycidae</taxon>
        <taxon>Chaetocerotales</taxon>
        <taxon>Chaetocerotaceae</taxon>
        <taxon>Chaetoceros</taxon>
    </lineage>
</organism>
<dbReference type="EMBL" id="BLLK01000047">
    <property type="protein sequence ID" value="GFH53461.1"/>
    <property type="molecule type" value="Genomic_DNA"/>
</dbReference>
<sequence length="305" mass="34233">MEYEDEDVYLRTPPRSKDVSIQTEVYERGQTMELIQIKSSPGDAKIDGKYAIEVAPLPSSKHNMSYVITPHMESPKGSDNEMITPDTLPQIPCNLLQRDRDSNLPSLLPKRGIESSLFDDVHALYKKHSSYSNPTANRRDIEISEDTIEVRELFREKDEEPNDLEVPIPFVYVLSNESRAKSESSISSKPPLPPNTCSRPDLISTAFNILPRKYSHSSTTSTHLSSEYSPDIDDIMTQPISLDSVGKIKTTVDTTWQASENAFYDHDMQLSSHSSNGSLKISSEEGSDEEIEERLSGVQYLSADV</sequence>
<accession>A0AAD3H7V2</accession>
<feature type="region of interest" description="Disordered" evidence="1">
    <location>
        <begin position="267"/>
        <end position="294"/>
    </location>
</feature>
<name>A0AAD3H7V2_9STRA</name>
<evidence type="ECO:0000313" key="3">
    <source>
        <dbReference type="Proteomes" id="UP001054902"/>
    </source>
</evidence>
<dbReference type="Proteomes" id="UP001054902">
    <property type="component" value="Unassembled WGS sequence"/>
</dbReference>
<proteinExistence type="predicted"/>
<reference evidence="2 3" key="1">
    <citation type="journal article" date="2021" name="Sci. Rep.">
        <title>The genome of the diatom Chaetoceros tenuissimus carries an ancient integrated fragment of an extant virus.</title>
        <authorList>
            <person name="Hongo Y."/>
            <person name="Kimura K."/>
            <person name="Takaki Y."/>
            <person name="Yoshida Y."/>
            <person name="Baba S."/>
            <person name="Kobayashi G."/>
            <person name="Nagasaki K."/>
            <person name="Hano T."/>
            <person name="Tomaru Y."/>
        </authorList>
    </citation>
    <scope>NUCLEOTIDE SEQUENCE [LARGE SCALE GENOMIC DNA]</scope>
    <source>
        <strain evidence="2 3">NIES-3715</strain>
    </source>
</reference>
<evidence type="ECO:0000313" key="2">
    <source>
        <dbReference type="EMBL" id="GFH53461.1"/>
    </source>
</evidence>
<feature type="compositionally biased region" description="Polar residues" evidence="1">
    <location>
        <begin position="269"/>
        <end position="281"/>
    </location>
</feature>
<evidence type="ECO:0000256" key="1">
    <source>
        <dbReference type="SAM" id="MobiDB-lite"/>
    </source>
</evidence>
<gene>
    <name evidence="2" type="ORF">CTEN210_09937</name>
</gene>